<feature type="signal peptide" evidence="1">
    <location>
        <begin position="1"/>
        <end position="24"/>
    </location>
</feature>
<dbReference type="Proteomes" id="UP001154078">
    <property type="component" value="Chromosome 2"/>
</dbReference>
<accession>A0A9P0AXM8</accession>
<keyword evidence="3" id="KW-1185">Reference proteome</keyword>
<protein>
    <recommendedName>
        <fullName evidence="4">Secreted protein</fullName>
    </recommendedName>
</protein>
<organism evidence="2 3">
    <name type="scientific">Brassicogethes aeneus</name>
    <name type="common">Rape pollen beetle</name>
    <name type="synonym">Meligethes aeneus</name>
    <dbReference type="NCBI Taxonomy" id="1431903"/>
    <lineage>
        <taxon>Eukaryota</taxon>
        <taxon>Metazoa</taxon>
        <taxon>Ecdysozoa</taxon>
        <taxon>Arthropoda</taxon>
        <taxon>Hexapoda</taxon>
        <taxon>Insecta</taxon>
        <taxon>Pterygota</taxon>
        <taxon>Neoptera</taxon>
        <taxon>Endopterygota</taxon>
        <taxon>Coleoptera</taxon>
        <taxon>Polyphaga</taxon>
        <taxon>Cucujiformia</taxon>
        <taxon>Nitidulidae</taxon>
        <taxon>Meligethinae</taxon>
        <taxon>Brassicogethes</taxon>
    </lineage>
</organism>
<dbReference type="AlphaFoldDB" id="A0A9P0AXM8"/>
<gene>
    <name evidence="2" type="ORF">MELIAE_LOCUS3466</name>
</gene>
<sequence>MRPFLSFIFSFILLHTCSIGFISGDKGGQFILSIWWSLKYSFTILARCGRALSSTNTNYWQHFELTTKSPYLSAFTLSIHRHCTPNSHSSTSKSHPCLPFREIVCEPLI</sequence>
<evidence type="ECO:0000313" key="2">
    <source>
        <dbReference type="EMBL" id="CAH0550709.1"/>
    </source>
</evidence>
<feature type="chain" id="PRO_5040451318" description="Secreted protein" evidence="1">
    <location>
        <begin position="25"/>
        <end position="109"/>
    </location>
</feature>
<evidence type="ECO:0008006" key="4">
    <source>
        <dbReference type="Google" id="ProtNLM"/>
    </source>
</evidence>
<reference evidence="2" key="1">
    <citation type="submission" date="2021-12" db="EMBL/GenBank/DDBJ databases">
        <authorList>
            <person name="King R."/>
        </authorList>
    </citation>
    <scope>NUCLEOTIDE SEQUENCE</scope>
</reference>
<evidence type="ECO:0000256" key="1">
    <source>
        <dbReference type="SAM" id="SignalP"/>
    </source>
</evidence>
<dbReference type="EMBL" id="OV121133">
    <property type="protein sequence ID" value="CAH0550709.1"/>
    <property type="molecule type" value="Genomic_DNA"/>
</dbReference>
<keyword evidence="1" id="KW-0732">Signal</keyword>
<proteinExistence type="predicted"/>
<evidence type="ECO:0000313" key="3">
    <source>
        <dbReference type="Proteomes" id="UP001154078"/>
    </source>
</evidence>
<name>A0A9P0AXM8_BRAAE</name>